<proteinExistence type="inferred from homology"/>
<dbReference type="PRINTS" id="PR00758">
    <property type="entry name" value="ARSENICPUMP"/>
</dbReference>
<evidence type="ECO:0000256" key="5">
    <source>
        <dbReference type="ARBA" id="ARBA00022692"/>
    </source>
</evidence>
<dbReference type="STRING" id="679192.HMPREF9013_0790"/>
<dbReference type="OrthoDB" id="9765532at2"/>
<feature type="transmembrane region" description="Helical" evidence="8">
    <location>
        <begin position="44"/>
        <end position="67"/>
    </location>
</feature>
<evidence type="ECO:0000256" key="4">
    <source>
        <dbReference type="ARBA" id="ARBA00022475"/>
    </source>
</evidence>
<feature type="transmembrane region" description="Helical" evidence="8">
    <location>
        <begin position="207"/>
        <end position="228"/>
    </location>
</feature>
<dbReference type="EMBL" id="ADFR01000002">
    <property type="protein sequence ID" value="EFC06097.1"/>
    <property type="molecule type" value="Genomic_DNA"/>
</dbReference>
<feature type="transmembrane region" description="Helical" evidence="8">
    <location>
        <begin position="355"/>
        <end position="380"/>
    </location>
</feature>
<evidence type="ECO:0000313" key="11">
    <source>
        <dbReference type="Proteomes" id="UP000005017"/>
    </source>
</evidence>
<accession>D2MM21</accession>
<dbReference type="RefSeq" id="WP_006626442.1">
    <property type="nucleotide sequence ID" value="NZ_ADFR01000002.1"/>
</dbReference>
<comment type="caution">
    <text evidence="10">The sequence shown here is derived from an EMBL/GenBank/DDBJ whole genome shotgun (WGS) entry which is preliminary data.</text>
</comment>
<evidence type="ECO:0000256" key="2">
    <source>
        <dbReference type="ARBA" id="ARBA00009843"/>
    </source>
</evidence>
<name>D2MM21_9FIRM</name>
<dbReference type="Proteomes" id="UP000005017">
    <property type="component" value="Unassembled WGS sequence"/>
</dbReference>
<evidence type="ECO:0000256" key="3">
    <source>
        <dbReference type="ARBA" id="ARBA00022448"/>
    </source>
</evidence>
<keyword evidence="11" id="KW-1185">Reference proteome</keyword>
<evidence type="ECO:0000256" key="1">
    <source>
        <dbReference type="ARBA" id="ARBA00004651"/>
    </source>
</evidence>
<feature type="transmembrane region" description="Helical" evidence="8">
    <location>
        <begin position="240"/>
        <end position="257"/>
    </location>
</feature>
<comment type="similarity">
    <text evidence="2">Belongs to the CitM (TC 2.A.11) transporter family.</text>
</comment>
<feature type="transmembrane region" description="Helical" evidence="8">
    <location>
        <begin position="277"/>
        <end position="300"/>
    </location>
</feature>
<reference evidence="11" key="1">
    <citation type="submission" date="2009-12" db="EMBL/GenBank/DDBJ databases">
        <title>Sequence of Clostridiales genomosp. BVAB3 str. UPII9-5.</title>
        <authorList>
            <person name="Madupu R."/>
            <person name="Durkin A.S."/>
            <person name="Torralba M."/>
            <person name="Methe B."/>
            <person name="Sutton G.G."/>
            <person name="Strausberg R.L."/>
            <person name="Nelson K.E."/>
        </authorList>
    </citation>
    <scope>NUCLEOTIDE SEQUENCE [LARGE SCALE GENOMIC DNA]</scope>
    <source>
        <strain evidence="11">W1219</strain>
    </source>
</reference>
<gene>
    <name evidence="10" type="ORF">HMPREF9013_0790</name>
</gene>
<evidence type="ECO:0000256" key="7">
    <source>
        <dbReference type="ARBA" id="ARBA00023136"/>
    </source>
</evidence>
<dbReference type="GO" id="GO:0015105">
    <property type="term" value="F:arsenite transmembrane transporter activity"/>
    <property type="evidence" value="ECO:0007669"/>
    <property type="project" value="InterPro"/>
</dbReference>
<dbReference type="AlphaFoldDB" id="D2MM21"/>
<evidence type="ECO:0000256" key="8">
    <source>
        <dbReference type="SAM" id="Phobius"/>
    </source>
</evidence>
<feature type="transmembrane region" description="Helical" evidence="8">
    <location>
        <begin position="400"/>
        <end position="420"/>
    </location>
</feature>
<keyword evidence="5 8" id="KW-0812">Transmembrane</keyword>
<dbReference type="InterPro" id="IPR004680">
    <property type="entry name" value="Cit_transptr-like_dom"/>
</dbReference>
<dbReference type="PANTHER" id="PTHR43568">
    <property type="entry name" value="P PROTEIN"/>
    <property type="match status" value="1"/>
</dbReference>
<feature type="transmembrane region" description="Helical" evidence="8">
    <location>
        <begin position="88"/>
        <end position="114"/>
    </location>
</feature>
<dbReference type="PANTHER" id="PTHR43568:SF1">
    <property type="entry name" value="P PROTEIN"/>
    <property type="match status" value="1"/>
</dbReference>
<keyword evidence="4" id="KW-1003">Cell membrane</keyword>
<sequence length="422" mass="45270">MVLALGIFIIMYVLLLSLPNYRPYIALGASSLFVLLGILPIGHVFGAINWNVILMLAGTMMVVELFIQSQMPMLIAEKLLQITPNVKWAVIVLSLFSGVVSAFVDNVATLLMLAPIGLSVSKKLHINPVPIIISISVSSNLQGAATLVGDTTSILLGGYAHMSFNDFFIYQGKPSIAFATEIGALLTIPVLLILFRKESKKISAQVATKVTNFIPTILLLAVIGSLIFASQFEHKPELTNGYICLAFAFIGLLYEVLIRKKKENVMSIIKAVDLKTLWLLIGLFIVVQGITEAGVIAAIADFFVKVGGRSALLMYVLILTVSVAISAFVDNIPYVATMLPVVRGIAMNMGIDPTVLYFGLLIGATLGGNLTPVGASANITGMGILNRAGFEVSTKDFMKIGVPFTLVAVIGGGLFTWFIWGI</sequence>
<dbReference type="eggNOG" id="COG1055">
    <property type="taxonomic scope" value="Bacteria"/>
</dbReference>
<dbReference type="Pfam" id="PF03600">
    <property type="entry name" value="CitMHS"/>
    <property type="match status" value="1"/>
</dbReference>
<feature type="transmembrane region" description="Helical" evidence="8">
    <location>
        <begin position="176"/>
        <end position="195"/>
    </location>
</feature>
<feature type="domain" description="Citrate transporter-like" evidence="9">
    <location>
        <begin position="12"/>
        <end position="363"/>
    </location>
</feature>
<comment type="subcellular location">
    <subcellularLocation>
        <location evidence="1">Cell membrane</location>
        <topology evidence="1">Multi-pass membrane protein</topology>
    </subcellularLocation>
</comment>
<feature type="transmembrane region" description="Helical" evidence="8">
    <location>
        <begin position="312"/>
        <end position="334"/>
    </location>
</feature>
<dbReference type="InterPro" id="IPR051475">
    <property type="entry name" value="Diverse_Ion_Transporter"/>
</dbReference>
<evidence type="ECO:0000313" key="10">
    <source>
        <dbReference type="EMBL" id="EFC06097.1"/>
    </source>
</evidence>
<evidence type="ECO:0000256" key="6">
    <source>
        <dbReference type="ARBA" id="ARBA00022989"/>
    </source>
</evidence>
<keyword evidence="3" id="KW-0813">Transport</keyword>
<dbReference type="GO" id="GO:0005886">
    <property type="term" value="C:plasma membrane"/>
    <property type="evidence" value="ECO:0007669"/>
    <property type="project" value="UniProtKB-SubCell"/>
</dbReference>
<protein>
    <submittedName>
        <fullName evidence="10">Citrate transporter</fullName>
    </submittedName>
</protein>
<evidence type="ECO:0000259" key="9">
    <source>
        <dbReference type="Pfam" id="PF03600"/>
    </source>
</evidence>
<dbReference type="InterPro" id="IPR000802">
    <property type="entry name" value="Arsenical_pump_ArsB"/>
</dbReference>
<organism evidence="10 11">
    <name type="scientific">Bulleidia extructa W1219</name>
    <dbReference type="NCBI Taxonomy" id="679192"/>
    <lineage>
        <taxon>Bacteria</taxon>
        <taxon>Bacillati</taxon>
        <taxon>Bacillota</taxon>
        <taxon>Erysipelotrichia</taxon>
        <taxon>Erysipelotrichales</taxon>
        <taxon>Erysipelotrichaceae</taxon>
        <taxon>Bulleidia</taxon>
    </lineage>
</organism>
<keyword evidence="7 8" id="KW-0472">Membrane</keyword>
<keyword evidence="6 8" id="KW-1133">Transmembrane helix</keyword>